<accession>A0A1C6SW14</accession>
<dbReference type="PANTHER" id="PTHR33993">
    <property type="entry name" value="GLYOXALASE-RELATED"/>
    <property type="match status" value="1"/>
</dbReference>
<dbReference type="InterPro" id="IPR052164">
    <property type="entry name" value="Anthracycline_SecMetBiosynth"/>
</dbReference>
<proteinExistence type="predicted"/>
<name>A0A1C6SW14_9ACTN</name>
<dbReference type="PROSITE" id="PS51819">
    <property type="entry name" value="VOC"/>
    <property type="match status" value="2"/>
</dbReference>
<feature type="domain" description="VOC" evidence="1">
    <location>
        <begin position="10"/>
        <end position="123"/>
    </location>
</feature>
<dbReference type="Pfam" id="PF18029">
    <property type="entry name" value="Glyoxalase_6"/>
    <property type="match status" value="1"/>
</dbReference>
<feature type="domain" description="VOC" evidence="1">
    <location>
        <begin position="137"/>
        <end position="251"/>
    </location>
</feature>
<sequence>MSTPKFPKGAPTWVDIGTTDVPGAVAFYTRLFGWTHLDFGPDAGGYGAFLKDGRQTAGIGPAMDPERGTSWATYLATDDATATAAAAEAAGAKVIMAPMQVMDQGSTAVLLDPTGAYVSIWQPGKHRGAEVTGESGSLTWAELMTSDIAASKAFYTSVFGVTTRDVAMGGDETYTLIEAGGQPVAGAMQIRPDWGPMPSQWSVYFAVDDCDVTADLAISLGATEMLRQDSPAGRFATLTDPQGGAFSIIKNDPNFSM</sequence>
<dbReference type="SUPFAM" id="SSF54593">
    <property type="entry name" value="Glyoxalase/Bleomycin resistance protein/Dihydroxybiphenyl dioxygenase"/>
    <property type="match status" value="1"/>
</dbReference>
<dbReference type="InterPro" id="IPR029068">
    <property type="entry name" value="Glyas_Bleomycin-R_OHBP_Dase"/>
</dbReference>
<dbReference type="RefSeq" id="WP_141715149.1">
    <property type="nucleotide sequence ID" value="NZ_FMHV01000002.1"/>
</dbReference>
<dbReference type="AlphaFoldDB" id="A0A1C6SW14"/>
<dbReference type="PANTHER" id="PTHR33993:SF10">
    <property type="entry name" value="CONSERVED PROTEIN"/>
    <property type="match status" value="1"/>
</dbReference>
<dbReference type="EMBL" id="FMHV01000002">
    <property type="protein sequence ID" value="SCL33678.1"/>
    <property type="molecule type" value="Genomic_DNA"/>
</dbReference>
<organism evidence="2 3">
    <name type="scientific">Micromonospora rhizosphaerae</name>
    <dbReference type="NCBI Taxonomy" id="568872"/>
    <lineage>
        <taxon>Bacteria</taxon>
        <taxon>Bacillati</taxon>
        <taxon>Actinomycetota</taxon>
        <taxon>Actinomycetes</taxon>
        <taxon>Micromonosporales</taxon>
        <taxon>Micromonosporaceae</taxon>
        <taxon>Micromonospora</taxon>
    </lineage>
</organism>
<protein>
    <recommendedName>
        <fullName evidence="1">VOC domain-containing protein</fullName>
    </recommendedName>
</protein>
<keyword evidence="3" id="KW-1185">Reference proteome</keyword>
<dbReference type="CDD" id="cd07247">
    <property type="entry name" value="SgaA_N_like"/>
    <property type="match status" value="1"/>
</dbReference>
<dbReference type="Pfam" id="PF00903">
    <property type="entry name" value="Glyoxalase"/>
    <property type="match status" value="1"/>
</dbReference>
<reference evidence="3" key="1">
    <citation type="submission" date="2016-06" db="EMBL/GenBank/DDBJ databases">
        <authorList>
            <person name="Varghese N."/>
            <person name="Submissions Spin"/>
        </authorList>
    </citation>
    <scope>NUCLEOTIDE SEQUENCE [LARGE SCALE GENOMIC DNA]</scope>
    <source>
        <strain evidence="3">DSM 45431</strain>
    </source>
</reference>
<dbReference type="Gene3D" id="3.10.180.10">
    <property type="entry name" value="2,3-Dihydroxybiphenyl 1,2-Dioxygenase, domain 1"/>
    <property type="match status" value="2"/>
</dbReference>
<gene>
    <name evidence="2" type="ORF">GA0070624_4794</name>
</gene>
<dbReference type="InterPro" id="IPR041581">
    <property type="entry name" value="Glyoxalase_6"/>
</dbReference>
<dbReference type="InterPro" id="IPR004360">
    <property type="entry name" value="Glyas_Fos-R_dOase_dom"/>
</dbReference>
<evidence type="ECO:0000259" key="1">
    <source>
        <dbReference type="PROSITE" id="PS51819"/>
    </source>
</evidence>
<evidence type="ECO:0000313" key="2">
    <source>
        <dbReference type="EMBL" id="SCL33678.1"/>
    </source>
</evidence>
<dbReference type="Proteomes" id="UP000199413">
    <property type="component" value="Unassembled WGS sequence"/>
</dbReference>
<evidence type="ECO:0000313" key="3">
    <source>
        <dbReference type="Proteomes" id="UP000199413"/>
    </source>
</evidence>
<dbReference type="OrthoDB" id="9793039at2"/>
<dbReference type="InterPro" id="IPR037523">
    <property type="entry name" value="VOC_core"/>
</dbReference>